<evidence type="ECO:0000313" key="1">
    <source>
        <dbReference type="EMBL" id="ATZ24968.1"/>
    </source>
</evidence>
<accession>A0A2K8PEQ7</accession>
<sequence length="137" mass="14642">MSRHGLLKGLAWAMGVACVAIGLYHLVLGIVSVPGAEGAGPATATVDSRERFYNAVFVGFGLAWIETARRTPVPARAVRWLSAVFLLGGVGRVLSVAVHGWPHWFQIPLAALELGLPPLYFWLADADERRAAGAARL</sequence>
<gene>
    <name evidence="1" type="ORF">SLAV_15570</name>
</gene>
<evidence type="ECO:0000313" key="2">
    <source>
        <dbReference type="Proteomes" id="UP000231791"/>
    </source>
</evidence>
<dbReference type="EMBL" id="CP024985">
    <property type="protein sequence ID" value="ATZ24968.1"/>
    <property type="molecule type" value="Genomic_DNA"/>
</dbReference>
<organism evidence="1 2">
    <name type="scientific">Streptomyces lavendulae subsp. lavendulae</name>
    <dbReference type="NCBI Taxonomy" id="58340"/>
    <lineage>
        <taxon>Bacteria</taxon>
        <taxon>Bacillati</taxon>
        <taxon>Actinomycetota</taxon>
        <taxon>Actinomycetes</taxon>
        <taxon>Kitasatosporales</taxon>
        <taxon>Streptomycetaceae</taxon>
        <taxon>Streptomyces</taxon>
    </lineage>
</organism>
<keyword evidence="2" id="KW-1185">Reference proteome</keyword>
<protein>
    <submittedName>
        <fullName evidence="1">Uncharacterized protein</fullName>
    </submittedName>
</protein>
<reference evidence="1 2" key="1">
    <citation type="submission" date="2017-11" db="EMBL/GenBank/DDBJ databases">
        <title>Complete genome sequence of Streptomyces lavendulae subsp. lavendulae CCM 3239 (formerly 'Streptomyces aureofaciens CCM 3239'), the producer of the angucycline-type antibiotic auricin.</title>
        <authorList>
            <person name="Busche T."/>
            <person name="Novakova R."/>
            <person name="Al'Dilaimi A."/>
            <person name="Homerova D."/>
            <person name="Feckova L."/>
            <person name="Rezuchova B."/>
            <person name="Mingyar E."/>
            <person name="Csolleiova D."/>
            <person name="Bekeova C."/>
            <person name="Winkler A."/>
            <person name="Sevcikova B."/>
            <person name="Kalinowski J."/>
            <person name="Kormanec J."/>
            <person name="Ruckert C."/>
        </authorList>
    </citation>
    <scope>NUCLEOTIDE SEQUENCE [LARGE SCALE GENOMIC DNA]</scope>
    <source>
        <strain evidence="1 2">CCM 3239</strain>
    </source>
</reference>
<name>A0A2K8PEQ7_STRLA</name>
<dbReference type="Proteomes" id="UP000231791">
    <property type="component" value="Chromosome"/>
</dbReference>
<dbReference type="Pfam" id="PF14248">
    <property type="entry name" value="DUF4345"/>
    <property type="match status" value="1"/>
</dbReference>
<dbReference type="RefSeq" id="WP_078950359.1">
    <property type="nucleotide sequence ID" value="NZ_CP024985.1"/>
</dbReference>
<dbReference type="GeneID" id="49384162"/>
<proteinExistence type="predicted"/>
<dbReference type="AlphaFoldDB" id="A0A2K8PEQ7"/>
<dbReference type="KEGG" id="slx:SLAV_15570"/>
<dbReference type="InterPro" id="IPR025597">
    <property type="entry name" value="DUF4345"/>
</dbReference>
<dbReference type="OrthoDB" id="3829850at2"/>